<sequence length="98" mass="10709">MRAAGSGGQHIPQPMPLSAACIGLERRTAASGSCDRPYLRMLQSWVTREEQLLARCPALKSSPPPHLQQCRSKGGNTIPCLQRWATGEWQLLMEGPAL</sequence>
<proteinExistence type="predicted"/>
<protein>
    <submittedName>
        <fullName evidence="1">Uncharacterized protein</fullName>
    </submittedName>
</protein>
<dbReference type="EMBL" id="KB596435">
    <property type="protein sequence ID" value="EMP24946.1"/>
    <property type="molecule type" value="Genomic_DNA"/>
</dbReference>
<reference evidence="2" key="1">
    <citation type="journal article" date="2013" name="Nat. Genet.">
        <title>The draft genomes of soft-shell turtle and green sea turtle yield insights into the development and evolution of the turtle-specific body plan.</title>
        <authorList>
            <person name="Wang Z."/>
            <person name="Pascual-Anaya J."/>
            <person name="Zadissa A."/>
            <person name="Li W."/>
            <person name="Niimura Y."/>
            <person name="Huang Z."/>
            <person name="Li C."/>
            <person name="White S."/>
            <person name="Xiong Z."/>
            <person name="Fang D."/>
            <person name="Wang B."/>
            <person name="Ming Y."/>
            <person name="Chen Y."/>
            <person name="Zheng Y."/>
            <person name="Kuraku S."/>
            <person name="Pignatelli M."/>
            <person name="Herrero J."/>
            <person name="Beal K."/>
            <person name="Nozawa M."/>
            <person name="Li Q."/>
            <person name="Wang J."/>
            <person name="Zhang H."/>
            <person name="Yu L."/>
            <person name="Shigenobu S."/>
            <person name="Wang J."/>
            <person name="Liu J."/>
            <person name="Flicek P."/>
            <person name="Searle S."/>
            <person name="Wang J."/>
            <person name="Kuratani S."/>
            <person name="Yin Y."/>
            <person name="Aken B."/>
            <person name="Zhang G."/>
            <person name="Irie N."/>
        </authorList>
    </citation>
    <scope>NUCLEOTIDE SEQUENCE [LARGE SCALE GENOMIC DNA]</scope>
</reference>
<accession>M7AIS5</accession>
<dbReference type="Proteomes" id="UP000031443">
    <property type="component" value="Unassembled WGS sequence"/>
</dbReference>
<evidence type="ECO:0000313" key="1">
    <source>
        <dbReference type="EMBL" id="EMP24946.1"/>
    </source>
</evidence>
<gene>
    <name evidence="1" type="ORF">UY3_18017</name>
</gene>
<dbReference type="PROSITE" id="PS51257">
    <property type="entry name" value="PROKAR_LIPOPROTEIN"/>
    <property type="match status" value="1"/>
</dbReference>
<keyword evidence="2" id="KW-1185">Reference proteome</keyword>
<name>M7AIS5_CHEMY</name>
<dbReference type="AlphaFoldDB" id="M7AIS5"/>
<organism evidence="1 2">
    <name type="scientific">Chelonia mydas</name>
    <name type="common">Green sea-turtle</name>
    <name type="synonym">Chelonia agassizi</name>
    <dbReference type="NCBI Taxonomy" id="8469"/>
    <lineage>
        <taxon>Eukaryota</taxon>
        <taxon>Metazoa</taxon>
        <taxon>Chordata</taxon>
        <taxon>Craniata</taxon>
        <taxon>Vertebrata</taxon>
        <taxon>Euteleostomi</taxon>
        <taxon>Archelosauria</taxon>
        <taxon>Testudinata</taxon>
        <taxon>Testudines</taxon>
        <taxon>Cryptodira</taxon>
        <taxon>Durocryptodira</taxon>
        <taxon>Americhelydia</taxon>
        <taxon>Chelonioidea</taxon>
        <taxon>Cheloniidae</taxon>
        <taxon>Chelonia</taxon>
    </lineage>
</organism>
<evidence type="ECO:0000313" key="2">
    <source>
        <dbReference type="Proteomes" id="UP000031443"/>
    </source>
</evidence>